<reference evidence="1" key="1">
    <citation type="submission" date="2025-08" db="UniProtKB">
        <authorList>
            <consortium name="Ensembl"/>
        </authorList>
    </citation>
    <scope>IDENTIFICATION</scope>
</reference>
<reference evidence="1" key="2">
    <citation type="submission" date="2025-09" db="UniProtKB">
        <authorList>
            <consortium name="Ensembl"/>
        </authorList>
    </citation>
    <scope>IDENTIFICATION</scope>
</reference>
<keyword evidence="2" id="KW-1185">Reference proteome</keyword>
<organism evidence="1 2">
    <name type="scientific">Anser brachyrhynchus</name>
    <name type="common">Pink-footed goose</name>
    <dbReference type="NCBI Taxonomy" id="132585"/>
    <lineage>
        <taxon>Eukaryota</taxon>
        <taxon>Metazoa</taxon>
        <taxon>Chordata</taxon>
        <taxon>Craniata</taxon>
        <taxon>Vertebrata</taxon>
        <taxon>Euteleostomi</taxon>
        <taxon>Archelosauria</taxon>
        <taxon>Archosauria</taxon>
        <taxon>Dinosauria</taxon>
        <taxon>Saurischia</taxon>
        <taxon>Theropoda</taxon>
        <taxon>Coelurosauria</taxon>
        <taxon>Aves</taxon>
        <taxon>Neognathae</taxon>
        <taxon>Galloanserae</taxon>
        <taxon>Anseriformes</taxon>
        <taxon>Anatidae</taxon>
        <taxon>Anserinae</taxon>
        <taxon>Anser</taxon>
    </lineage>
</organism>
<evidence type="ECO:0000313" key="1">
    <source>
        <dbReference type="Ensembl" id="ENSABRP00000013089.1"/>
    </source>
</evidence>
<evidence type="ECO:0000313" key="2">
    <source>
        <dbReference type="Proteomes" id="UP000694426"/>
    </source>
</evidence>
<sequence length="83" mass="9166">MDTCFYSCSSSVLYHWAPVDYRATGWGSGSRRPFPKAVPLDPSLPLPSGHIKATGWKPCQAGCYLEVSADAWLLVFEDPCEIE</sequence>
<accession>A0A8B9C3S3</accession>
<dbReference type="Ensembl" id="ENSABRT00000018718.1">
    <property type="protein sequence ID" value="ENSABRP00000013089.1"/>
    <property type="gene ID" value="ENSABRG00000011667.1"/>
</dbReference>
<protein>
    <submittedName>
        <fullName evidence="1">Uncharacterized protein</fullName>
    </submittedName>
</protein>
<name>A0A8B9C3S3_9AVES</name>
<dbReference type="Proteomes" id="UP000694426">
    <property type="component" value="Unplaced"/>
</dbReference>
<dbReference type="AlphaFoldDB" id="A0A8B9C3S3"/>
<proteinExistence type="predicted"/>